<protein>
    <submittedName>
        <fullName evidence="1">Uncharacterized protein</fullName>
    </submittedName>
</protein>
<feature type="non-terminal residue" evidence="1">
    <location>
        <position position="27"/>
    </location>
</feature>
<dbReference type="AlphaFoldDB" id="A0A382R8Y3"/>
<gene>
    <name evidence="1" type="ORF">METZ01_LOCUS347027</name>
</gene>
<reference evidence="1" key="1">
    <citation type="submission" date="2018-05" db="EMBL/GenBank/DDBJ databases">
        <authorList>
            <person name="Lanie J.A."/>
            <person name="Ng W.-L."/>
            <person name="Kazmierczak K.M."/>
            <person name="Andrzejewski T.M."/>
            <person name="Davidsen T.M."/>
            <person name="Wayne K.J."/>
            <person name="Tettelin H."/>
            <person name="Glass J.I."/>
            <person name="Rusch D."/>
            <person name="Podicherti R."/>
            <person name="Tsui H.-C.T."/>
            <person name="Winkler M.E."/>
        </authorList>
    </citation>
    <scope>NUCLEOTIDE SEQUENCE</scope>
</reference>
<dbReference type="EMBL" id="UINC01119984">
    <property type="protein sequence ID" value="SVC94173.1"/>
    <property type="molecule type" value="Genomic_DNA"/>
</dbReference>
<organism evidence="1">
    <name type="scientific">marine metagenome</name>
    <dbReference type="NCBI Taxonomy" id="408172"/>
    <lineage>
        <taxon>unclassified sequences</taxon>
        <taxon>metagenomes</taxon>
        <taxon>ecological metagenomes</taxon>
    </lineage>
</organism>
<evidence type="ECO:0000313" key="1">
    <source>
        <dbReference type="EMBL" id="SVC94173.1"/>
    </source>
</evidence>
<name>A0A382R8Y3_9ZZZZ</name>
<proteinExistence type="predicted"/>
<sequence length="27" mass="3148">MRDAISKEVGIVENLVLMEYMNNFLAF</sequence>
<accession>A0A382R8Y3</accession>